<keyword evidence="4" id="KW-1185">Reference proteome</keyword>
<feature type="compositionally biased region" description="Basic and acidic residues" evidence="1">
    <location>
        <begin position="514"/>
        <end position="556"/>
    </location>
</feature>
<feature type="compositionally biased region" description="Basic and acidic residues" evidence="1">
    <location>
        <begin position="439"/>
        <end position="504"/>
    </location>
</feature>
<evidence type="ECO:0000259" key="2">
    <source>
        <dbReference type="PROSITE" id="PS50197"/>
    </source>
</evidence>
<feature type="domain" description="BEACH" evidence="2">
    <location>
        <begin position="1"/>
        <end position="65"/>
    </location>
</feature>
<dbReference type="SUPFAM" id="SSF81837">
    <property type="entry name" value="BEACH domain"/>
    <property type="match status" value="1"/>
</dbReference>
<organism evidence="3 4">
    <name type="scientific">Trichomonas vaginalis (strain ATCC PRA-98 / G3)</name>
    <dbReference type="NCBI Taxonomy" id="412133"/>
    <lineage>
        <taxon>Eukaryota</taxon>
        <taxon>Metamonada</taxon>
        <taxon>Parabasalia</taxon>
        <taxon>Trichomonadida</taxon>
        <taxon>Trichomonadidae</taxon>
        <taxon>Trichomonas</taxon>
    </lineage>
</organism>
<dbReference type="InterPro" id="IPR036372">
    <property type="entry name" value="BEACH_dom_sf"/>
</dbReference>
<feature type="compositionally biased region" description="Low complexity" evidence="1">
    <location>
        <begin position="424"/>
        <end position="434"/>
    </location>
</feature>
<evidence type="ECO:0000313" key="4">
    <source>
        <dbReference type="Proteomes" id="UP000001542"/>
    </source>
</evidence>
<protein>
    <submittedName>
        <fullName evidence="3">Neurofilament protein, putative</fullName>
    </submittedName>
</protein>
<dbReference type="InterPro" id="IPR000409">
    <property type="entry name" value="BEACH_dom"/>
</dbReference>
<dbReference type="PANTHER" id="PTHR13743:SF112">
    <property type="entry name" value="BEACH DOMAIN-CONTAINING PROTEIN"/>
    <property type="match status" value="1"/>
</dbReference>
<feature type="compositionally biased region" description="Basic and acidic residues" evidence="1">
    <location>
        <begin position="806"/>
        <end position="858"/>
    </location>
</feature>
<dbReference type="SUPFAM" id="SSF50978">
    <property type="entry name" value="WD40 repeat-like"/>
    <property type="match status" value="1"/>
</dbReference>
<reference evidence="3" key="2">
    <citation type="journal article" date="2007" name="Science">
        <title>Draft genome sequence of the sexually transmitted pathogen Trichomonas vaginalis.</title>
        <authorList>
            <person name="Carlton J.M."/>
            <person name="Hirt R.P."/>
            <person name="Silva J.C."/>
            <person name="Delcher A.L."/>
            <person name="Schatz M."/>
            <person name="Zhao Q."/>
            <person name="Wortman J.R."/>
            <person name="Bidwell S.L."/>
            <person name="Alsmark U.C.M."/>
            <person name="Besteiro S."/>
            <person name="Sicheritz-Ponten T."/>
            <person name="Noel C.J."/>
            <person name="Dacks J.B."/>
            <person name="Foster P.G."/>
            <person name="Simillion C."/>
            <person name="Van de Peer Y."/>
            <person name="Miranda-Saavedra D."/>
            <person name="Barton G.J."/>
            <person name="Westrop G.D."/>
            <person name="Mueller S."/>
            <person name="Dessi D."/>
            <person name="Fiori P.L."/>
            <person name="Ren Q."/>
            <person name="Paulsen I."/>
            <person name="Zhang H."/>
            <person name="Bastida-Corcuera F.D."/>
            <person name="Simoes-Barbosa A."/>
            <person name="Brown M.T."/>
            <person name="Hayes R.D."/>
            <person name="Mukherjee M."/>
            <person name="Okumura C.Y."/>
            <person name="Schneider R."/>
            <person name="Smith A.J."/>
            <person name="Vanacova S."/>
            <person name="Villalvazo M."/>
            <person name="Haas B.J."/>
            <person name="Pertea M."/>
            <person name="Feldblyum T.V."/>
            <person name="Utterback T.R."/>
            <person name="Shu C.L."/>
            <person name="Osoegawa K."/>
            <person name="de Jong P.J."/>
            <person name="Hrdy I."/>
            <person name="Horvathova L."/>
            <person name="Zubacova Z."/>
            <person name="Dolezal P."/>
            <person name="Malik S.B."/>
            <person name="Logsdon J.M. Jr."/>
            <person name="Henze K."/>
            <person name="Gupta A."/>
            <person name="Wang C.C."/>
            <person name="Dunne R.L."/>
            <person name="Upcroft J.A."/>
            <person name="Upcroft P."/>
            <person name="White O."/>
            <person name="Salzberg S.L."/>
            <person name="Tang P."/>
            <person name="Chiu C.-H."/>
            <person name="Lee Y.-S."/>
            <person name="Embley T.M."/>
            <person name="Coombs G.H."/>
            <person name="Mottram J.C."/>
            <person name="Tachezy J."/>
            <person name="Fraser-Liggett C.M."/>
            <person name="Johnson P.J."/>
        </authorList>
    </citation>
    <scope>NUCLEOTIDE SEQUENCE [LARGE SCALE GENOMIC DNA]</scope>
    <source>
        <strain evidence="3">G3</strain>
    </source>
</reference>
<dbReference type="AlphaFoldDB" id="A2DXI9"/>
<proteinExistence type="predicted"/>
<feature type="compositionally biased region" description="Basic and acidic residues" evidence="1">
    <location>
        <begin position="660"/>
        <end position="707"/>
    </location>
</feature>
<feature type="compositionally biased region" description="Basic residues" evidence="1">
    <location>
        <begin position="859"/>
        <end position="868"/>
    </location>
</feature>
<dbReference type="InParanoid" id="A2DXI9"/>
<dbReference type="Pfam" id="PF02138">
    <property type="entry name" value="Beach"/>
    <property type="match status" value="1"/>
</dbReference>
<feature type="compositionally biased region" description="Basic and acidic residues" evidence="1">
    <location>
        <begin position="636"/>
        <end position="645"/>
    </location>
</feature>
<evidence type="ECO:0000256" key="1">
    <source>
        <dbReference type="SAM" id="MobiDB-lite"/>
    </source>
</evidence>
<accession>A2DXI9</accession>
<dbReference type="PANTHER" id="PTHR13743">
    <property type="entry name" value="BEIGE/BEACH-RELATED"/>
    <property type="match status" value="1"/>
</dbReference>
<dbReference type="Gene3D" id="1.10.1540.10">
    <property type="entry name" value="BEACH domain"/>
    <property type="match status" value="1"/>
</dbReference>
<dbReference type="InterPro" id="IPR050865">
    <property type="entry name" value="BEACH_Domain"/>
</dbReference>
<reference evidence="3" key="1">
    <citation type="submission" date="2006-10" db="EMBL/GenBank/DDBJ databases">
        <authorList>
            <person name="Amadeo P."/>
            <person name="Zhao Q."/>
            <person name="Wortman J."/>
            <person name="Fraser-Liggett C."/>
            <person name="Carlton J."/>
        </authorList>
    </citation>
    <scope>NUCLEOTIDE SEQUENCE</scope>
    <source>
        <strain evidence="3">G3</strain>
    </source>
</reference>
<feature type="compositionally biased region" description="Basic and acidic residues" evidence="1">
    <location>
        <begin position="570"/>
        <end position="624"/>
    </location>
</feature>
<dbReference type="InterPro" id="IPR036322">
    <property type="entry name" value="WD40_repeat_dom_sf"/>
</dbReference>
<feature type="region of interest" description="Disordered" evidence="1">
    <location>
        <begin position="422"/>
        <end position="913"/>
    </location>
</feature>
<gene>
    <name evidence="3" type="ORF">TVAG_410840</name>
</gene>
<feature type="non-terminal residue" evidence="3">
    <location>
        <position position="1"/>
    </location>
</feature>
<name>A2DXI9_TRIV3</name>
<dbReference type="Proteomes" id="UP000001542">
    <property type="component" value="Unassembled WGS sequence"/>
</dbReference>
<feature type="compositionally biased region" description="Basic residues" evidence="1">
    <location>
        <begin position="878"/>
        <end position="887"/>
    </location>
</feature>
<dbReference type="VEuPathDB" id="TrichDB:TVAG_410840"/>
<feature type="compositionally biased region" description="Basic and acidic residues" evidence="1">
    <location>
        <begin position="720"/>
        <end position="789"/>
    </location>
</feature>
<feature type="compositionally biased region" description="Basic residues" evidence="1">
    <location>
        <begin position="895"/>
        <end position="913"/>
    </location>
</feature>
<sequence length="913" mass="104831">FGYKSRGQGAKDANNLFLPTAYSLTSNIRDENGEIVAMDPQGQADAVNNFGQCPIQVFQQQHPPRDVAQLVTIINSPMYINITKLVTPEGVNKVYNEEGNIVFTGDHESRLGFSKRRIDECVSYTNSPDSSMVAVASPHGIVTITFALNYSTKNIALPGSMPVCLCLPRLGHFLLVSTEKGLYVFDIVSGFLSMKKDLAGIKAIAYDDISHVIYAMTDNKIYCIYSDFTDIADIELSEECISITDSARTSFDEKPFFAVGFANGHVAIFELDILQKKIQQIFDYSVSQNPIISLRIVANGGAIVALDDQSQAYSVSPSKIGRKFVQDELFDACVSCGEKKPQPIGGMVSVAIGSGLCTVCGRYTCNKCLVKGVCQRCRNEPLKPYEPTPITAPVAAEGETGEPSLPVAERSIELPDMPVEQIEVPDSSSSSSSSSDDEEKPKEKEEEKKPKEEAAVEIKVEEEEKTKEEEEEKPKEEEEKPKEVVVEAKAEEEKPKDESKKEYYSSDAYYSDSLSEKEEKKGEEKPKEEEKPKVEEKPKEEPKKEEEKPKKQKVEYSDDYSDAYYSDSESSEKKPKKEEKKVEIKVEEKPKEEPKKEEEKKPEPKKEEEKKPEPKKEEKKKDNDYYYSDEYYSDSESEKKPEPKKEIKHKKLSIVEYSDDEKFKFEEKPKEEKKPEPKKEEKKPEPKKEEEKPKTKIDVEIKKKDNDYYYSDEYYSDSEDEKKPEPKKEEKKPEPKKEEKKPEPKKEEKKPEPKKEEKKPEPKKEEKKPEPKKEEKKPKKQEKKDKDISESDYYSESSVDYITTLKPKEEKKPEEKPKKEEKKPEEKPKKEEKKPEEKPKEEKKPEEKPKKEEKSKKKDDKKKKGSKKSKNDDQELPHHHHHRSKHRLHDEGGKHTHRHGHGVHHAHKGKNNE</sequence>
<evidence type="ECO:0000313" key="3">
    <source>
        <dbReference type="EMBL" id="EAY14818.1"/>
    </source>
</evidence>
<dbReference type="PROSITE" id="PS50197">
    <property type="entry name" value="BEACH"/>
    <property type="match status" value="1"/>
</dbReference>
<dbReference type="VEuPathDB" id="TrichDB:TVAGG3_0048150"/>
<feature type="compositionally biased region" description="Low complexity" evidence="1">
    <location>
        <begin position="791"/>
        <end position="802"/>
    </location>
</feature>
<dbReference type="EMBL" id="DS113264">
    <property type="protein sequence ID" value="EAY14818.1"/>
    <property type="molecule type" value="Genomic_DNA"/>
</dbReference>